<evidence type="ECO:0000313" key="2">
    <source>
        <dbReference type="Proteomes" id="UP001139981"/>
    </source>
</evidence>
<gene>
    <name evidence="1" type="ORF">IWW38_002529</name>
</gene>
<proteinExistence type="predicted"/>
<comment type="caution">
    <text evidence="1">The sequence shown here is derived from an EMBL/GenBank/DDBJ whole genome shotgun (WGS) entry which is preliminary data.</text>
</comment>
<reference evidence="1" key="1">
    <citation type="submission" date="2022-07" db="EMBL/GenBank/DDBJ databases">
        <title>Phylogenomic reconstructions and comparative analyses of Kickxellomycotina fungi.</title>
        <authorList>
            <person name="Reynolds N.K."/>
            <person name="Stajich J.E."/>
            <person name="Barry K."/>
            <person name="Grigoriev I.V."/>
            <person name="Crous P."/>
            <person name="Smith M.E."/>
        </authorList>
    </citation>
    <scope>NUCLEOTIDE SEQUENCE</scope>
    <source>
        <strain evidence="1">CBS 190363</strain>
    </source>
</reference>
<sequence>MKSGKQQTSPAQPRAPPDTEAEAQAAAATTEDYLVQAVLMSWDYVLCFFIRHRACAALTLCLAVFLFDAIDTHVPAEWLVFTLFSFSVFVHAFAMSVLLFAALTAATTLLNVAVYYLVPFKAASACSTVVVCMLLVRAVHGLDSKGWAITALMAISRLNYPWCESLPTYLQAPIAAYCTSFAILWLVYHNARRIERLVDPICRFVGVVPPPRPPRIQLVDIRDTDVSIAWFPKHPLGSYDPDTPDADADDVIAASAAAALAAEASAKRNKKKWYVRARVAHYEVEVNGRIVKKLPPTTTGSQITDLLPACMYQLRLWAVSESRGRTPSLPVFFTTLTRKQANGQLAQATSNGTTPIAEDATVLPVADVDVDKLHAEIEKSQHTIQDLESSIASIRAHAEEERSRLQDEISALRLQRKDEESSQAAQRESIRALEAEKRHLEGERVRLDKDIADAQAKKRRALDRIGEQERQADTYLRNAKSVKADMDKERRDHQQQQSGLRTTIAALKAEVDDAKQKLSSLSAQQTELAASLSTKREALAVQEKKNAELDLRVKGALQKKRQMKESQAELAKSTARMQAEVDSLTSQLDQVVRERRRLEMGAKMTLSATFPPPGFSEPSPHSSIYGHSMSAGAADSSLTSALSYPVTSVPAPPQRTTPGAGRKTGGSGGNTRHARSSSFATSPLSAPPAVYASGVYKPTSQRNVPHGTYQASDSVGVSAAGAIHTGYHPHRPVAVAADVAARRSAEFNGVFGFWDRDSPRLATATNGSSSATAGLLPPPLRMGSRDIASSSAAIDSINLRHAGNGSSSAHTVPGGAAISADYAPRLGSMALWSESIVSPSSLSSATAEASALSILKDTDLAYPTPERPNGRAMGQYGEQRGRLHQDFRMMSSSMEGLADPLHRHQGGVATGASADAPHLRFNSLDLRTGAGATSGSGGWPEFDFSGGSGGGDGRESGRSSTANDRHASPCADMAIADMNSFSLLRSATPVESAPLRLSGDMLAIHRPHVEPIGAPIRRRPVGGGGPPSPNDAYASSSM</sequence>
<name>A0ACC1M4Y6_9FUNG</name>
<dbReference type="EMBL" id="JANBVB010000390">
    <property type="protein sequence ID" value="KAJ2894589.1"/>
    <property type="molecule type" value="Genomic_DNA"/>
</dbReference>
<accession>A0ACC1M4Y6</accession>
<evidence type="ECO:0000313" key="1">
    <source>
        <dbReference type="EMBL" id="KAJ2894589.1"/>
    </source>
</evidence>
<dbReference type="Proteomes" id="UP001139981">
    <property type="component" value="Unassembled WGS sequence"/>
</dbReference>
<protein>
    <submittedName>
        <fullName evidence="1">Uncharacterized protein</fullName>
    </submittedName>
</protein>
<organism evidence="1 2">
    <name type="scientific">Coemansia aciculifera</name>
    <dbReference type="NCBI Taxonomy" id="417176"/>
    <lineage>
        <taxon>Eukaryota</taxon>
        <taxon>Fungi</taxon>
        <taxon>Fungi incertae sedis</taxon>
        <taxon>Zoopagomycota</taxon>
        <taxon>Kickxellomycotina</taxon>
        <taxon>Kickxellomycetes</taxon>
        <taxon>Kickxellales</taxon>
        <taxon>Kickxellaceae</taxon>
        <taxon>Coemansia</taxon>
    </lineage>
</organism>
<keyword evidence="2" id="KW-1185">Reference proteome</keyword>
<feature type="non-terminal residue" evidence="1">
    <location>
        <position position="1038"/>
    </location>
</feature>